<protein>
    <recommendedName>
        <fullName evidence="9">1,3-beta-glucanosyltransferase</fullName>
        <ecNumber evidence="9">2.4.1.-</ecNumber>
    </recommendedName>
</protein>
<dbReference type="EC" id="2.4.1.-" evidence="9"/>
<feature type="signal peptide" evidence="9">
    <location>
        <begin position="1"/>
        <end position="22"/>
    </location>
</feature>
<dbReference type="GO" id="GO:0042124">
    <property type="term" value="F:1,3-beta-glucanosyltransferase activity"/>
    <property type="evidence" value="ECO:0007669"/>
    <property type="project" value="TreeGrafter"/>
</dbReference>
<evidence type="ECO:0000259" key="12">
    <source>
        <dbReference type="SMART" id="SM00768"/>
    </source>
</evidence>
<accession>A0A6A6VQN3</accession>
<dbReference type="OrthoDB" id="421038at2759"/>
<dbReference type="InterPro" id="IPR004886">
    <property type="entry name" value="Glucanosyltransferase"/>
</dbReference>
<keyword evidence="14" id="KW-1185">Reference proteome</keyword>
<evidence type="ECO:0000256" key="1">
    <source>
        <dbReference type="ARBA" id="ARBA00004609"/>
    </source>
</evidence>
<proteinExistence type="inferred from homology"/>
<keyword evidence="4 9" id="KW-0732">Signal</keyword>
<dbReference type="FunFam" id="3.20.20.80:FF:000038">
    <property type="entry name" value="1,3-beta-glucanosyltransferase"/>
    <property type="match status" value="1"/>
</dbReference>
<dbReference type="Gene3D" id="3.20.20.80">
    <property type="entry name" value="Glycosidases"/>
    <property type="match status" value="1"/>
</dbReference>
<dbReference type="InterPro" id="IPR017853">
    <property type="entry name" value="GH"/>
</dbReference>
<evidence type="ECO:0000256" key="10">
    <source>
        <dbReference type="SAM" id="MobiDB-lite"/>
    </source>
</evidence>
<feature type="domain" description="X8" evidence="12">
    <location>
        <begin position="392"/>
        <end position="480"/>
    </location>
</feature>
<feature type="chain" id="PRO_5025709700" description="1,3-beta-glucanosyltransferase" evidence="9">
    <location>
        <begin position="23"/>
        <end position="551"/>
    </location>
</feature>
<comment type="function">
    <text evidence="9">Splits internally a 1,3-beta-glucan molecule and transfers the newly generated reducing end (the donor) to the non-reducing end of another 1,3-beta-glucan molecule (the acceptor) forming a 1,3-beta linkage, resulting in the elongation of 1,3-beta-glucan chains in the cell wall.</text>
</comment>
<dbReference type="SMART" id="SM00768">
    <property type="entry name" value="X8"/>
    <property type="match status" value="1"/>
</dbReference>
<keyword evidence="6" id="KW-1015">Disulfide bond</keyword>
<evidence type="ECO:0000256" key="4">
    <source>
        <dbReference type="ARBA" id="ARBA00022729"/>
    </source>
</evidence>
<evidence type="ECO:0000256" key="9">
    <source>
        <dbReference type="RuleBase" id="RU361209"/>
    </source>
</evidence>
<evidence type="ECO:0000313" key="13">
    <source>
        <dbReference type="EMBL" id="KAF2752189.1"/>
    </source>
</evidence>
<dbReference type="InterPro" id="IPR012946">
    <property type="entry name" value="X8"/>
</dbReference>
<keyword evidence="11" id="KW-0812">Transmembrane</keyword>
<keyword evidence="7" id="KW-0325">Glycoprotein</keyword>
<keyword evidence="8 9" id="KW-0449">Lipoprotein</keyword>
<organism evidence="13 14">
    <name type="scientific">Sporormia fimetaria CBS 119925</name>
    <dbReference type="NCBI Taxonomy" id="1340428"/>
    <lineage>
        <taxon>Eukaryota</taxon>
        <taxon>Fungi</taxon>
        <taxon>Dikarya</taxon>
        <taxon>Ascomycota</taxon>
        <taxon>Pezizomycotina</taxon>
        <taxon>Dothideomycetes</taxon>
        <taxon>Pleosporomycetidae</taxon>
        <taxon>Pleosporales</taxon>
        <taxon>Sporormiaceae</taxon>
        <taxon>Sporormia</taxon>
    </lineage>
</organism>
<dbReference type="Proteomes" id="UP000799440">
    <property type="component" value="Unassembled WGS sequence"/>
</dbReference>
<evidence type="ECO:0000256" key="6">
    <source>
        <dbReference type="ARBA" id="ARBA00023157"/>
    </source>
</evidence>
<dbReference type="PANTHER" id="PTHR31468">
    <property type="entry name" value="1,3-BETA-GLUCANOSYLTRANSFERASE GAS1"/>
    <property type="match status" value="1"/>
</dbReference>
<dbReference type="Gene3D" id="1.20.58.1040">
    <property type="match status" value="1"/>
</dbReference>
<gene>
    <name evidence="13" type="ORF">M011DRAFT_463652</name>
</gene>
<evidence type="ECO:0000256" key="5">
    <source>
        <dbReference type="ARBA" id="ARBA00023136"/>
    </source>
</evidence>
<dbReference type="AlphaFoldDB" id="A0A6A6VQN3"/>
<evidence type="ECO:0000256" key="7">
    <source>
        <dbReference type="ARBA" id="ARBA00023180"/>
    </source>
</evidence>
<evidence type="ECO:0000256" key="2">
    <source>
        <dbReference type="ARBA" id="ARBA00007528"/>
    </source>
</evidence>
<dbReference type="GO" id="GO:0098552">
    <property type="term" value="C:side of membrane"/>
    <property type="evidence" value="ECO:0007669"/>
    <property type="project" value="UniProtKB-KW"/>
</dbReference>
<comment type="subcellular location">
    <subcellularLocation>
        <location evidence="1 9">Cell membrane</location>
        <topology evidence="1 9">Lipid-anchor</topology>
        <topology evidence="1 9">GPI-anchor</topology>
    </subcellularLocation>
</comment>
<keyword evidence="11" id="KW-1133">Transmembrane helix</keyword>
<keyword evidence="3 9" id="KW-0336">GPI-anchor</keyword>
<evidence type="ECO:0000256" key="3">
    <source>
        <dbReference type="ARBA" id="ARBA00022622"/>
    </source>
</evidence>
<name>A0A6A6VQN3_9PLEO</name>
<feature type="transmembrane region" description="Helical" evidence="11">
    <location>
        <begin position="529"/>
        <end position="550"/>
    </location>
</feature>
<dbReference type="GO" id="GO:0071970">
    <property type="term" value="P:fungal-type cell wall (1-&gt;3)-beta-D-glucan biosynthetic process"/>
    <property type="evidence" value="ECO:0007669"/>
    <property type="project" value="TreeGrafter"/>
</dbReference>
<feature type="region of interest" description="Disordered" evidence="10">
    <location>
        <begin position="496"/>
        <end position="515"/>
    </location>
</feature>
<keyword evidence="9" id="KW-0808">Transferase</keyword>
<evidence type="ECO:0000256" key="11">
    <source>
        <dbReference type="SAM" id="Phobius"/>
    </source>
</evidence>
<dbReference type="GO" id="GO:0031505">
    <property type="term" value="P:fungal-type cell wall organization"/>
    <property type="evidence" value="ECO:0007669"/>
    <property type="project" value="TreeGrafter"/>
</dbReference>
<dbReference type="Pfam" id="PF07983">
    <property type="entry name" value="X8"/>
    <property type="match status" value="1"/>
</dbReference>
<dbReference type="EMBL" id="MU006561">
    <property type="protein sequence ID" value="KAF2752189.1"/>
    <property type="molecule type" value="Genomic_DNA"/>
</dbReference>
<evidence type="ECO:0000313" key="14">
    <source>
        <dbReference type="Proteomes" id="UP000799440"/>
    </source>
</evidence>
<sequence length="551" mass="59273">MRATSAFSRIAGCVLLFGGALAQSWDDIPPIEVFGQHFFYTNNGSQFYIKGVAYQENYQPNGQVDPNTKYTDPLADADKCRRDIRFLKEIYTNTIRVYAIDPTANHDDCMEQLAAAGIYVIADLGEPGTSIESNNPTWDVELYQRYTGVVDSLSKYKNVIGFFAGNENVASGNQTAAAAFVKAAVRDMKGYIASQGYRNTLGVGYATADVPARDDLAHYFACEPGNSGNSTAIDFWGYNVYSWCGDSSYQESSYGERVEFFRNYPVPVFFAEYGCIEGLPGGPTSRPFTEVEVLYGNMTDVFSGGIVYEYFMSQNEYGLVQLDGNEVDPYPDFTSLKNQLESVSPTTTMKSKYTPSNSHPVCPSATGTWEAQASPLPPPPNPQMCACLAQNSECVITSDDEESYAGMFDFICDASKAFCEGIAHDASAGTYGALSGCNPKEQLAWVANKYYQGNRRQASACDFNGAAKTQQAVIGDGCQAFIDAVGEDGMGSVPSPTGKGTAAISTATPTGQKKKGAAAGLSTPTIFNYGGTLFGGYVLVAVFSVVGIAVL</sequence>
<dbReference type="SUPFAM" id="SSF51445">
    <property type="entry name" value="(Trans)glycosidases"/>
    <property type="match status" value="1"/>
</dbReference>
<comment type="similarity">
    <text evidence="2 9">Belongs to the glycosyl hydrolase 72 family.</text>
</comment>
<dbReference type="PANTHER" id="PTHR31468:SF2">
    <property type="entry name" value="1,3-BETA-GLUCANOSYLTRANSFERASE GAS1"/>
    <property type="match status" value="1"/>
</dbReference>
<evidence type="ECO:0000256" key="8">
    <source>
        <dbReference type="ARBA" id="ARBA00023288"/>
    </source>
</evidence>
<dbReference type="GO" id="GO:0005886">
    <property type="term" value="C:plasma membrane"/>
    <property type="evidence" value="ECO:0007669"/>
    <property type="project" value="UniProtKB-SubCell"/>
</dbReference>
<reference evidence="13" key="1">
    <citation type="journal article" date="2020" name="Stud. Mycol.">
        <title>101 Dothideomycetes genomes: a test case for predicting lifestyles and emergence of pathogens.</title>
        <authorList>
            <person name="Haridas S."/>
            <person name="Albert R."/>
            <person name="Binder M."/>
            <person name="Bloem J."/>
            <person name="Labutti K."/>
            <person name="Salamov A."/>
            <person name="Andreopoulos B."/>
            <person name="Baker S."/>
            <person name="Barry K."/>
            <person name="Bills G."/>
            <person name="Bluhm B."/>
            <person name="Cannon C."/>
            <person name="Castanera R."/>
            <person name="Culley D."/>
            <person name="Daum C."/>
            <person name="Ezra D."/>
            <person name="Gonzalez J."/>
            <person name="Henrissat B."/>
            <person name="Kuo A."/>
            <person name="Liang C."/>
            <person name="Lipzen A."/>
            <person name="Lutzoni F."/>
            <person name="Magnuson J."/>
            <person name="Mondo S."/>
            <person name="Nolan M."/>
            <person name="Ohm R."/>
            <person name="Pangilinan J."/>
            <person name="Park H.-J."/>
            <person name="Ramirez L."/>
            <person name="Alfaro M."/>
            <person name="Sun H."/>
            <person name="Tritt A."/>
            <person name="Yoshinaga Y."/>
            <person name="Zwiers L.-H."/>
            <person name="Turgeon B."/>
            <person name="Goodwin S."/>
            <person name="Spatafora J."/>
            <person name="Crous P."/>
            <person name="Grigoriev I."/>
        </authorList>
    </citation>
    <scope>NUCLEOTIDE SEQUENCE</scope>
    <source>
        <strain evidence="13">CBS 119925</strain>
    </source>
</reference>
<dbReference type="Pfam" id="PF03198">
    <property type="entry name" value="Glyco_hydro_72"/>
    <property type="match status" value="1"/>
</dbReference>
<keyword evidence="5 9" id="KW-0472">Membrane</keyword>